<evidence type="ECO:0000259" key="4">
    <source>
        <dbReference type="PROSITE" id="PS51898"/>
    </source>
</evidence>
<dbReference type="PROSITE" id="PS51898">
    <property type="entry name" value="TYR_RECOMBINASE"/>
    <property type="match status" value="1"/>
</dbReference>
<dbReference type="InterPro" id="IPR010998">
    <property type="entry name" value="Integrase_recombinase_N"/>
</dbReference>
<dbReference type="PANTHER" id="PTHR30349">
    <property type="entry name" value="PHAGE INTEGRASE-RELATED"/>
    <property type="match status" value="1"/>
</dbReference>
<feature type="compositionally biased region" description="Basic and acidic residues" evidence="3">
    <location>
        <begin position="1"/>
        <end position="23"/>
    </location>
</feature>
<feature type="region of interest" description="Disordered" evidence="3">
    <location>
        <begin position="1"/>
        <end position="31"/>
    </location>
</feature>
<dbReference type="Proteomes" id="UP001250214">
    <property type="component" value="Unassembled WGS sequence"/>
</dbReference>
<sequence>MAESETRVTEKVQELERERDKGTPTKPGRPPTVADWMTTYLDTICAPQVASGKMAPRTLDDYWSKTRNWIVPRLGKHRLDRLTPEHLERMYAVMFEVGKAPSHVLKVHRILSRALDIAHRRGAVSRNIAKLVDAPRAGGDDNEVEAFSQEEVRAILREAAKLPNGERWTIGLALGLRQGESLGLCWKYIDLDRCEVRVWWQIQRNAWKHGCPDPVKCTEGKHRRACPKDCQRHRHKPDCPAGCTRKRHVCPPVPNPCPRNCTGHARSCPQRVGGGLVFRRPKGKSRRTVPFPAELVPLLQEHRARQDAVRIAAGEQWQDHDLVFCREDGRPIDPRHDWEEWKGLLRRAGVRDARVHDGRHSTGALLIEQGVNMRTVQEILGHSDIRVTQRYTHVASPVAREAARQMGSALFGRTDAN</sequence>
<dbReference type="InterPro" id="IPR013762">
    <property type="entry name" value="Integrase-like_cat_sf"/>
</dbReference>
<evidence type="ECO:0000313" key="6">
    <source>
        <dbReference type="Proteomes" id="UP001250214"/>
    </source>
</evidence>
<dbReference type="Gene3D" id="1.10.150.130">
    <property type="match status" value="1"/>
</dbReference>
<dbReference type="Gene3D" id="1.10.443.10">
    <property type="entry name" value="Intergrase catalytic core"/>
    <property type="match status" value="1"/>
</dbReference>
<feature type="domain" description="Tyr recombinase" evidence="4">
    <location>
        <begin position="142"/>
        <end position="404"/>
    </location>
</feature>
<dbReference type="RefSeq" id="WP_310913332.1">
    <property type="nucleotide sequence ID" value="NZ_JAVLVT010000008.1"/>
</dbReference>
<evidence type="ECO:0000256" key="1">
    <source>
        <dbReference type="ARBA" id="ARBA00023125"/>
    </source>
</evidence>
<dbReference type="PANTHER" id="PTHR30349:SF91">
    <property type="entry name" value="INTA PROTEIN"/>
    <property type="match status" value="1"/>
</dbReference>
<proteinExistence type="predicted"/>
<dbReference type="CDD" id="cd01189">
    <property type="entry name" value="INT_ICEBs1_C_like"/>
    <property type="match status" value="1"/>
</dbReference>
<dbReference type="SUPFAM" id="SSF56349">
    <property type="entry name" value="DNA breaking-rejoining enzymes"/>
    <property type="match status" value="1"/>
</dbReference>
<keyword evidence="1" id="KW-0238">DNA-binding</keyword>
<evidence type="ECO:0000256" key="2">
    <source>
        <dbReference type="ARBA" id="ARBA00023172"/>
    </source>
</evidence>
<dbReference type="Pfam" id="PF00589">
    <property type="entry name" value="Phage_integrase"/>
    <property type="match status" value="1"/>
</dbReference>
<organism evidence="5 6">
    <name type="scientific">Lipingzhangella rawalii</name>
    <dbReference type="NCBI Taxonomy" id="2055835"/>
    <lineage>
        <taxon>Bacteria</taxon>
        <taxon>Bacillati</taxon>
        <taxon>Actinomycetota</taxon>
        <taxon>Actinomycetes</taxon>
        <taxon>Streptosporangiales</taxon>
        <taxon>Nocardiopsidaceae</taxon>
        <taxon>Lipingzhangella</taxon>
    </lineage>
</organism>
<protein>
    <submittedName>
        <fullName evidence="5">Site-specific integrase</fullName>
    </submittedName>
</protein>
<dbReference type="EMBL" id="JAVLVT010000008">
    <property type="protein sequence ID" value="MDS1271772.1"/>
    <property type="molecule type" value="Genomic_DNA"/>
</dbReference>
<dbReference type="InterPro" id="IPR050090">
    <property type="entry name" value="Tyrosine_recombinase_XerCD"/>
</dbReference>
<evidence type="ECO:0000313" key="5">
    <source>
        <dbReference type="EMBL" id="MDS1271772.1"/>
    </source>
</evidence>
<reference evidence="6" key="1">
    <citation type="submission" date="2023-07" db="EMBL/GenBank/DDBJ databases">
        <title>Novel species in the genus Lipingzhangella isolated from Sambhar Salt Lake.</title>
        <authorList>
            <person name="Jiya N."/>
            <person name="Kajale S."/>
            <person name="Sharma A."/>
        </authorList>
    </citation>
    <scope>NUCLEOTIDE SEQUENCE [LARGE SCALE GENOMIC DNA]</scope>
    <source>
        <strain evidence="6">LS1_29</strain>
    </source>
</reference>
<gene>
    <name evidence="5" type="ORF">RIF23_15865</name>
</gene>
<comment type="caution">
    <text evidence="5">The sequence shown here is derived from an EMBL/GenBank/DDBJ whole genome shotgun (WGS) entry which is preliminary data.</text>
</comment>
<name>A0ABU2H9T9_9ACTN</name>
<keyword evidence="2" id="KW-0233">DNA recombination</keyword>
<keyword evidence="6" id="KW-1185">Reference proteome</keyword>
<dbReference type="InterPro" id="IPR002104">
    <property type="entry name" value="Integrase_catalytic"/>
</dbReference>
<accession>A0ABU2H9T9</accession>
<evidence type="ECO:0000256" key="3">
    <source>
        <dbReference type="SAM" id="MobiDB-lite"/>
    </source>
</evidence>
<dbReference type="InterPro" id="IPR011010">
    <property type="entry name" value="DNA_brk_join_enz"/>
</dbReference>